<gene>
    <name evidence="1" type="ORF">WN67_16405</name>
</gene>
<comment type="caution">
    <text evidence="1">The sequence shown here is derived from an EMBL/GenBank/DDBJ whole genome shotgun (WGS) entry which is preliminary data.</text>
</comment>
<evidence type="ECO:0000313" key="2">
    <source>
        <dbReference type="Proteomes" id="UP000034150"/>
    </source>
</evidence>
<reference evidence="1 2" key="1">
    <citation type="journal article" date="2015" name="Genome Announc.">
        <title>Draft Genome Sequence of Mycobacterium obuense Strain UC1, Isolated from Patient Sputum.</title>
        <authorList>
            <person name="Greninger A.L."/>
            <person name="Cunningham G."/>
            <person name="Hsu E.D."/>
            <person name="Yu J.M."/>
            <person name="Chiu C.Y."/>
            <person name="Miller S."/>
        </authorList>
    </citation>
    <scope>NUCLEOTIDE SEQUENCE [LARGE SCALE GENOMIC DNA]</scope>
    <source>
        <strain evidence="1 2">UC1</strain>
    </source>
</reference>
<keyword evidence="2" id="KW-1185">Reference proteome</keyword>
<sequence length="65" mass="7017">MRQTGKGAMSGMSGSETRQLTKGVFVRFTDAQLALLQDAATHRGVSVPQLLRDRSLSPEIERAAS</sequence>
<dbReference type="Proteomes" id="UP000034150">
    <property type="component" value="Unassembled WGS sequence"/>
</dbReference>
<proteinExistence type="predicted"/>
<accession>A0A0M2K1W8</accession>
<organism evidence="1 2">
    <name type="scientific">Mycolicibacterium obuense</name>
    <dbReference type="NCBI Taxonomy" id="1807"/>
    <lineage>
        <taxon>Bacteria</taxon>
        <taxon>Bacillati</taxon>
        <taxon>Actinomycetota</taxon>
        <taxon>Actinomycetes</taxon>
        <taxon>Mycobacteriales</taxon>
        <taxon>Mycobacteriaceae</taxon>
        <taxon>Mycolicibacterium</taxon>
    </lineage>
</organism>
<protein>
    <submittedName>
        <fullName evidence="1">Uncharacterized protein</fullName>
    </submittedName>
</protein>
<dbReference type="EMBL" id="LAUZ02000032">
    <property type="protein sequence ID" value="KKF00912.1"/>
    <property type="molecule type" value="Genomic_DNA"/>
</dbReference>
<dbReference type="PATRIC" id="fig|1807.13.peg.3060"/>
<dbReference type="AlphaFoldDB" id="A0A0M2K1W8"/>
<name>A0A0M2K1W8_9MYCO</name>
<evidence type="ECO:0000313" key="1">
    <source>
        <dbReference type="EMBL" id="KKF00912.1"/>
    </source>
</evidence>